<comment type="caution">
    <text evidence="1">The sequence shown here is derived from an EMBL/GenBank/DDBJ whole genome shotgun (WGS) entry which is preliminary data.</text>
</comment>
<dbReference type="PROSITE" id="PS51257">
    <property type="entry name" value="PROKAR_LIPOPROTEIN"/>
    <property type="match status" value="1"/>
</dbReference>
<dbReference type="Gene3D" id="2.180.10.10">
    <property type="entry name" value="RHS repeat-associated core"/>
    <property type="match status" value="1"/>
</dbReference>
<accession>A0ABS3BY73</accession>
<gene>
    <name evidence="1" type="ORF">J0A67_20560</name>
</gene>
<evidence type="ECO:0000313" key="1">
    <source>
        <dbReference type="EMBL" id="MBN7803280.1"/>
    </source>
</evidence>
<keyword evidence="2" id="KW-1185">Reference proteome</keyword>
<dbReference type="Proteomes" id="UP000664698">
    <property type="component" value="Unassembled WGS sequence"/>
</dbReference>
<reference evidence="1 2" key="1">
    <citation type="submission" date="2021-03" db="EMBL/GenBank/DDBJ databases">
        <title>novel species isolated from a fishpond in China.</title>
        <authorList>
            <person name="Lu H."/>
            <person name="Cai Z."/>
        </authorList>
    </citation>
    <scope>NUCLEOTIDE SEQUENCE [LARGE SCALE GENOMIC DNA]</scope>
    <source>
        <strain evidence="1 2">JCM 31546</strain>
    </source>
</reference>
<proteinExistence type="predicted"/>
<dbReference type="EMBL" id="JAFKCW010000005">
    <property type="protein sequence ID" value="MBN7803280.1"/>
    <property type="molecule type" value="Genomic_DNA"/>
</dbReference>
<evidence type="ECO:0000313" key="2">
    <source>
        <dbReference type="Proteomes" id="UP000664698"/>
    </source>
</evidence>
<protein>
    <recommendedName>
        <fullName evidence="3">YD repeat-containing protein</fullName>
    </recommendedName>
</protein>
<organism evidence="1 2">
    <name type="scientific">Algoriphagus aestuariicola</name>
    <dbReference type="NCBI Taxonomy" id="1852016"/>
    <lineage>
        <taxon>Bacteria</taxon>
        <taxon>Pseudomonadati</taxon>
        <taxon>Bacteroidota</taxon>
        <taxon>Cytophagia</taxon>
        <taxon>Cytophagales</taxon>
        <taxon>Cyclobacteriaceae</taxon>
        <taxon>Algoriphagus</taxon>
    </lineage>
</organism>
<dbReference type="RefSeq" id="WP_206571272.1">
    <property type="nucleotide sequence ID" value="NZ_JAFKCW010000005.1"/>
</dbReference>
<sequence>MRQLSIFFFSLFSGLCSCEINQRVDPAINEPENLNEVRTLLKDQLFTPTGKLRSRDQYQSDENGLHFRSDFYYSQSGDIALTIGIYEGGDSGGIFGFSEGDTTGATTYHYTADRLTEEKSFNLKNGEFTLSGALTYSYTDSGKLFQILNDKKEPITTHYYNEKGLLTSKKYGKNQDMEVDEFSYNDQDQVILHVQSSLGTPLFEHYFRYDSKGRLVAKETWSMPNDKENVFQYFYNDQDQLIKELEFYPQWGFTQRFKRIYSYY</sequence>
<name>A0ABS3BY73_9BACT</name>
<evidence type="ECO:0008006" key="3">
    <source>
        <dbReference type="Google" id="ProtNLM"/>
    </source>
</evidence>